<feature type="domain" description="IclR-ED" evidence="5">
    <location>
        <begin position="76"/>
        <end position="260"/>
    </location>
</feature>
<evidence type="ECO:0000259" key="5">
    <source>
        <dbReference type="PROSITE" id="PS51078"/>
    </source>
</evidence>
<reference evidence="6 7" key="1">
    <citation type="submission" date="2023-07" db="EMBL/GenBank/DDBJ databases">
        <title>Genomic Encyclopedia of Type Strains, Phase IV (KMG-IV): sequencing the most valuable type-strain genomes for metagenomic binning, comparative biology and taxonomic classification.</title>
        <authorList>
            <person name="Goeker M."/>
        </authorList>
    </citation>
    <scope>NUCLEOTIDE SEQUENCE [LARGE SCALE GENOMIC DNA]</scope>
    <source>
        <strain evidence="6 7">B1-1</strain>
    </source>
</reference>
<dbReference type="Gene3D" id="3.30.450.40">
    <property type="match status" value="1"/>
</dbReference>
<dbReference type="PROSITE" id="PS51078">
    <property type="entry name" value="ICLR_ED"/>
    <property type="match status" value="1"/>
</dbReference>
<dbReference type="Proteomes" id="UP001223743">
    <property type="component" value="Unassembled WGS sequence"/>
</dbReference>
<dbReference type="Gene3D" id="1.10.10.10">
    <property type="entry name" value="Winged helix-like DNA-binding domain superfamily/Winged helix DNA-binding domain"/>
    <property type="match status" value="1"/>
</dbReference>
<dbReference type="PANTHER" id="PTHR30136:SF35">
    <property type="entry name" value="HTH-TYPE TRANSCRIPTIONAL REGULATOR RV1719"/>
    <property type="match status" value="1"/>
</dbReference>
<dbReference type="InterPro" id="IPR014757">
    <property type="entry name" value="Tscrpt_reg_IclR_C"/>
</dbReference>
<dbReference type="SUPFAM" id="SSF55781">
    <property type="entry name" value="GAF domain-like"/>
    <property type="match status" value="1"/>
</dbReference>
<keyword evidence="7" id="KW-1185">Reference proteome</keyword>
<accession>A0ABU0M787</accession>
<dbReference type="PROSITE" id="PS51077">
    <property type="entry name" value="HTH_ICLR"/>
    <property type="match status" value="1"/>
</dbReference>
<dbReference type="InterPro" id="IPR029016">
    <property type="entry name" value="GAF-like_dom_sf"/>
</dbReference>
<evidence type="ECO:0000256" key="1">
    <source>
        <dbReference type="ARBA" id="ARBA00023015"/>
    </source>
</evidence>
<dbReference type="InterPro" id="IPR050707">
    <property type="entry name" value="HTH_MetabolicPath_Reg"/>
</dbReference>
<dbReference type="InterPro" id="IPR036390">
    <property type="entry name" value="WH_DNA-bd_sf"/>
</dbReference>
<protein>
    <submittedName>
        <fullName evidence="6">DNA-binding IclR family transcriptional regulator</fullName>
    </submittedName>
</protein>
<evidence type="ECO:0000313" key="6">
    <source>
        <dbReference type="EMBL" id="MDQ0516783.1"/>
    </source>
</evidence>
<dbReference type="Pfam" id="PF09339">
    <property type="entry name" value="HTH_IclR"/>
    <property type="match status" value="1"/>
</dbReference>
<dbReference type="SMART" id="SM00346">
    <property type="entry name" value="HTH_ICLR"/>
    <property type="match status" value="1"/>
</dbReference>
<dbReference type="InterPro" id="IPR036388">
    <property type="entry name" value="WH-like_DNA-bd_sf"/>
</dbReference>
<dbReference type="GO" id="GO:0003677">
    <property type="term" value="F:DNA binding"/>
    <property type="evidence" value="ECO:0007669"/>
    <property type="project" value="UniProtKB-KW"/>
</dbReference>
<feature type="domain" description="HTH iclR-type" evidence="4">
    <location>
        <begin position="14"/>
        <end position="75"/>
    </location>
</feature>
<name>A0ABU0M787_9HYPH</name>
<dbReference type="InterPro" id="IPR005471">
    <property type="entry name" value="Tscrpt_reg_IclR_N"/>
</dbReference>
<proteinExistence type="predicted"/>
<evidence type="ECO:0000256" key="3">
    <source>
        <dbReference type="ARBA" id="ARBA00023163"/>
    </source>
</evidence>
<comment type="caution">
    <text evidence="6">The sequence shown here is derived from an EMBL/GenBank/DDBJ whole genome shotgun (WGS) entry which is preliminary data.</text>
</comment>
<keyword evidence="2 6" id="KW-0238">DNA-binding</keyword>
<evidence type="ECO:0000259" key="4">
    <source>
        <dbReference type="PROSITE" id="PS51077"/>
    </source>
</evidence>
<gene>
    <name evidence="6" type="ORF">QO015_002396</name>
</gene>
<dbReference type="SUPFAM" id="SSF46785">
    <property type="entry name" value="Winged helix' DNA-binding domain"/>
    <property type="match status" value="1"/>
</dbReference>
<dbReference type="RefSeq" id="WP_266279166.1">
    <property type="nucleotide sequence ID" value="NZ_JAPKNF010000001.1"/>
</dbReference>
<dbReference type="EMBL" id="JAUSWJ010000001">
    <property type="protein sequence ID" value="MDQ0516783.1"/>
    <property type="molecule type" value="Genomic_DNA"/>
</dbReference>
<sequence>MDAKAEARENKHTIPVIDRMMDILGELERHGAGLTIRDLTEILAIPRTTIYRVLNTLQAHDVVRRGDDGTYHLGERLLKLAAHTTARFGRANLVPICQPHLDRLASELGEGVKLNVIDHDELLVLAAAQGRRDYALTVSAGQRMTLHSGASGKVMLAHQGDDYIAAWLRQPLAAYTDKTITDPQKLKAELARIRKLGWAYDRGETGPSIQAFAAPVLARDGAIVAALSVPFLAGASEARMETIRTAVVRTAKAISDALQG</sequence>
<dbReference type="Pfam" id="PF01614">
    <property type="entry name" value="IclR_C"/>
    <property type="match status" value="1"/>
</dbReference>
<evidence type="ECO:0000313" key="7">
    <source>
        <dbReference type="Proteomes" id="UP001223743"/>
    </source>
</evidence>
<keyword evidence="3" id="KW-0804">Transcription</keyword>
<evidence type="ECO:0000256" key="2">
    <source>
        <dbReference type="ARBA" id="ARBA00023125"/>
    </source>
</evidence>
<dbReference type="PANTHER" id="PTHR30136">
    <property type="entry name" value="HELIX-TURN-HELIX TRANSCRIPTIONAL REGULATOR, ICLR FAMILY"/>
    <property type="match status" value="1"/>
</dbReference>
<organism evidence="6 7">
    <name type="scientific">Kaistia geumhonensis</name>
    <dbReference type="NCBI Taxonomy" id="410839"/>
    <lineage>
        <taxon>Bacteria</taxon>
        <taxon>Pseudomonadati</taxon>
        <taxon>Pseudomonadota</taxon>
        <taxon>Alphaproteobacteria</taxon>
        <taxon>Hyphomicrobiales</taxon>
        <taxon>Kaistiaceae</taxon>
        <taxon>Kaistia</taxon>
    </lineage>
</organism>
<keyword evidence="1" id="KW-0805">Transcription regulation</keyword>